<dbReference type="Gene3D" id="3.40.50.10810">
    <property type="entry name" value="Tandem AAA-ATPase domain"/>
    <property type="match status" value="1"/>
</dbReference>
<dbReference type="EMBL" id="BARW01015649">
    <property type="protein sequence ID" value="GAI97245.1"/>
    <property type="molecule type" value="Genomic_DNA"/>
</dbReference>
<dbReference type="GO" id="GO:0005524">
    <property type="term" value="F:ATP binding"/>
    <property type="evidence" value="ECO:0007669"/>
    <property type="project" value="InterPro"/>
</dbReference>
<dbReference type="PROSITE" id="PS51192">
    <property type="entry name" value="HELICASE_ATP_BIND_1"/>
    <property type="match status" value="1"/>
</dbReference>
<protein>
    <recommendedName>
        <fullName evidence="1">Helicase ATP-binding domain-containing protein</fullName>
    </recommendedName>
</protein>
<dbReference type="InterPro" id="IPR000330">
    <property type="entry name" value="SNF2_N"/>
</dbReference>
<dbReference type="AlphaFoldDB" id="X1UBJ9"/>
<feature type="domain" description="Helicase ATP-binding" evidence="1">
    <location>
        <begin position="1"/>
        <end position="93"/>
    </location>
</feature>
<reference evidence="2" key="1">
    <citation type="journal article" date="2014" name="Front. Microbiol.">
        <title>High frequency of phylogenetically diverse reductive dehalogenase-homologous genes in deep subseafloor sedimentary metagenomes.</title>
        <authorList>
            <person name="Kawai M."/>
            <person name="Futagami T."/>
            <person name="Toyoda A."/>
            <person name="Takaki Y."/>
            <person name="Nishi S."/>
            <person name="Hori S."/>
            <person name="Arai W."/>
            <person name="Tsubouchi T."/>
            <person name="Morono Y."/>
            <person name="Uchiyama I."/>
            <person name="Ito T."/>
            <person name="Fujiyama A."/>
            <person name="Inagaki F."/>
            <person name="Takami H."/>
        </authorList>
    </citation>
    <scope>NUCLEOTIDE SEQUENCE</scope>
    <source>
        <strain evidence="2">Expedition CK06-06</strain>
    </source>
</reference>
<proteinExistence type="predicted"/>
<dbReference type="InterPro" id="IPR014001">
    <property type="entry name" value="Helicase_ATP-bd"/>
</dbReference>
<evidence type="ECO:0000259" key="1">
    <source>
        <dbReference type="PROSITE" id="PS51192"/>
    </source>
</evidence>
<dbReference type="InterPro" id="IPR027417">
    <property type="entry name" value="P-loop_NTPase"/>
</dbReference>
<dbReference type="SUPFAM" id="SSF52540">
    <property type="entry name" value="P-loop containing nucleoside triphosphate hydrolases"/>
    <property type="match status" value="1"/>
</dbReference>
<accession>X1UBJ9</accession>
<gene>
    <name evidence="2" type="ORF">S12H4_27413</name>
</gene>
<organism evidence="2">
    <name type="scientific">marine sediment metagenome</name>
    <dbReference type="NCBI Taxonomy" id="412755"/>
    <lineage>
        <taxon>unclassified sequences</taxon>
        <taxon>metagenomes</taxon>
        <taxon>ecological metagenomes</taxon>
    </lineage>
</organism>
<name>X1UBJ9_9ZZZZ</name>
<dbReference type="Pfam" id="PF00176">
    <property type="entry name" value="SNF2-rel_dom"/>
    <property type="match status" value="1"/>
</dbReference>
<evidence type="ECO:0000313" key="2">
    <source>
        <dbReference type="EMBL" id="GAI97245.1"/>
    </source>
</evidence>
<dbReference type="InterPro" id="IPR038718">
    <property type="entry name" value="SNF2-like_sf"/>
</dbReference>
<feature type="non-terminal residue" evidence="2">
    <location>
        <position position="288"/>
    </location>
</feature>
<sequence>MWMRENQIITSIDFIKRDDILPSISASHFDLIIVDEAHKMSAYLYANKTKKTARYRVGEILSKNSEHFLMLTATPHKGDPENFRLFLDLLKPGFFATTKMIYESIQNKDNPLFIRRVKEDLKDFEGKPLFLPRHVITKAFSLGIESPKEADLYTKLSKYVVEQYNRAMSKNKKRNITFALIILQRRLASSTFALLRSLERRKKRLEDLLDLFKEGLQKNLKYSEDFIDFDEIEDMSEEERWKEEEIWETLSGAENREELKEEIQTIEYLIEDAKDIIRSEDEIKLKEL</sequence>
<comment type="caution">
    <text evidence="2">The sequence shown here is derived from an EMBL/GenBank/DDBJ whole genome shotgun (WGS) entry which is preliminary data.</text>
</comment>